<sequence>MNSRGRGGEPARPARARRRLPARAFVLVNLVVAAVLAAVLALQLVADRRHVEALAYRDVENLSEALAEHTRQAFAGIDFAIATVAEALRDPAVAGDPGALHRMLAARQRVSPSTFAFFVLDARGGLRASSRAPGVAPVDLSVQPEFQAHRDAADAGLYIGPPRMGRVGHARDRWIFNVTRRLEDSDGRFAGVIAAAVSIDQLLEFYSAIKTGEDGVVGLLNRDGVIVARSPLTENVIGMDVSDTHVFRERLLAGERGSFVAASQADGVERITAFERVADARALVYVGLGRDEVLGAWRRRAVFQGTVVGLALAMFAAASYATWVHLSRRRRWETRRSEHLKLLAGAFQDLARQPDVDSLMSRLAQVSRRLIGVRDASAEAYAGASGEPGSVERASGASATGGGLPDAASRGADPQDAAPRIVGDSLLVPLTAHHGRQLGRIALTGKLRGRFTSDDLSEMAQLASLAGAVLENFLASRAREQALQQAVAARAEVESVFASISDAVFVVDRDWRFTFLNAEAERVLERSRDSLLGRRIWDEFPEAAGSIAQKEYELAVSTGQLRSFQFHFPPLRRWFSVRAYPHHAGLTVYFIDVSRQVDTEERLRQAQKMEAVGQLTGGVAHDFNNLLTVILGNADSLLEHLEGAAPGVRAQAQGIREAGERAAALTHRLLSFARRQPLDPRAVDVGELVAEAEGILRRTLGADVDIELVRGSGLWKASADPHELQNAILNLAINARDAMPQGGRLTIETGNVSVDADYAEANQMSAGQYVMIAVSDTGHGMSADEVARAFEPFFTTKPPGKGSGLGLPQVYGFARQSGGHARIYSEPGEGTTVKVYLPRAAPGAEPLRPPPEPEPPQRPATRRRVMLVEDDALVRRHTEDSLIALGCEVEAFEDGEGALRRLRQQPGFDLLLTDVVLPGSLSGRDVAARARLIAPEMKVLYMSGYTENAIVHHGRLDPGVQLLSKPFRRSDLARKLRETLDAG</sequence>
<keyword evidence="15" id="KW-0418">Kinase</keyword>
<dbReference type="InterPro" id="IPR013656">
    <property type="entry name" value="PAS_4"/>
</dbReference>
<dbReference type="PROSITE" id="PS50112">
    <property type="entry name" value="PAS"/>
    <property type="match status" value="1"/>
</dbReference>
<evidence type="ECO:0000256" key="8">
    <source>
        <dbReference type="ARBA" id="ARBA00023136"/>
    </source>
</evidence>
<evidence type="ECO:0000256" key="3">
    <source>
        <dbReference type="ARBA" id="ARBA00012438"/>
    </source>
</evidence>
<dbReference type="RefSeq" id="WP_183970720.1">
    <property type="nucleotide sequence ID" value="NZ_BAABEW010000005.1"/>
</dbReference>
<dbReference type="EC" id="2.7.13.3" evidence="3"/>
<dbReference type="SUPFAM" id="SSF52172">
    <property type="entry name" value="CheY-like"/>
    <property type="match status" value="1"/>
</dbReference>
<feature type="compositionally biased region" description="Pro residues" evidence="10">
    <location>
        <begin position="847"/>
        <end position="858"/>
    </location>
</feature>
<dbReference type="Pfam" id="PF00072">
    <property type="entry name" value="Response_reg"/>
    <property type="match status" value="1"/>
</dbReference>
<feature type="modified residue" description="4-aspartylphosphate" evidence="9">
    <location>
        <position position="914"/>
    </location>
</feature>
<dbReference type="SMART" id="SM00091">
    <property type="entry name" value="PAS"/>
    <property type="match status" value="1"/>
</dbReference>
<gene>
    <name evidence="15" type="ORF">HNQ70_003894</name>
</gene>
<dbReference type="EMBL" id="JACHGB010000009">
    <property type="protein sequence ID" value="MBB5273862.1"/>
    <property type="molecule type" value="Genomic_DNA"/>
</dbReference>
<dbReference type="SUPFAM" id="SSF55874">
    <property type="entry name" value="ATPase domain of HSP90 chaperone/DNA topoisomerase II/histidine kinase"/>
    <property type="match status" value="1"/>
</dbReference>
<dbReference type="SUPFAM" id="SSF55785">
    <property type="entry name" value="PYP-like sensor domain (PAS domain)"/>
    <property type="match status" value="1"/>
</dbReference>
<dbReference type="InterPro" id="IPR001789">
    <property type="entry name" value="Sig_transdc_resp-reg_receiver"/>
</dbReference>
<dbReference type="InterPro" id="IPR004358">
    <property type="entry name" value="Sig_transdc_His_kin-like_C"/>
</dbReference>
<dbReference type="Proteomes" id="UP000532440">
    <property type="component" value="Unassembled WGS sequence"/>
</dbReference>
<dbReference type="Pfam" id="PF02743">
    <property type="entry name" value="dCache_1"/>
    <property type="match status" value="1"/>
</dbReference>
<dbReference type="CDD" id="cd12915">
    <property type="entry name" value="PDC2_DGC_like"/>
    <property type="match status" value="1"/>
</dbReference>
<evidence type="ECO:0000259" key="13">
    <source>
        <dbReference type="PROSITE" id="PS50110"/>
    </source>
</evidence>
<dbReference type="GO" id="GO:0000155">
    <property type="term" value="F:phosphorelay sensor kinase activity"/>
    <property type="evidence" value="ECO:0007669"/>
    <property type="project" value="InterPro"/>
</dbReference>
<reference evidence="15 16" key="1">
    <citation type="submission" date="2020-08" db="EMBL/GenBank/DDBJ databases">
        <title>Genomic Encyclopedia of Type Strains, Phase IV (KMG-IV): sequencing the most valuable type-strain genomes for metagenomic binning, comparative biology and taxonomic classification.</title>
        <authorList>
            <person name="Goeker M."/>
        </authorList>
    </citation>
    <scope>NUCLEOTIDE SEQUENCE [LARGE SCALE GENOMIC DNA]</scope>
    <source>
        <strain evidence="15 16">DSM 29781</strain>
    </source>
</reference>
<comment type="catalytic activity">
    <reaction evidence="1">
        <text>ATP + protein L-histidine = ADP + protein N-phospho-L-histidine.</text>
        <dbReference type="EC" id="2.7.13.3"/>
    </reaction>
</comment>
<feature type="domain" description="Response regulatory" evidence="13">
    <location>
        <begin position="864"/>
        <end position="980"/>
    </location>
</feature>
<dbReference type="PROSITE" id="PS50109">
    <property type="entry name" value="HIS_KIN"/>
    <property type="match status" value="1"/>
</dbReference>
<dbReference type="PRINTS" id="PR00344">
    <property type="entry name" value="BCTRLSENSOR"/>
</dbReference>
<evidence type="ECO:0000256" key="2">
    <source>
        <dbReference type="ARBA" id="ARBA00004651"/>
    </source>
</evidence>
<dbReference type="InterPro" id="IPR003661">
    <property type="entry name" value="HisK_dim/P_dom"/>
</dbReference>
<dbReference type="InterPro" id="IPR000014">
    <property type="entry name" value="PAS"/>
</dbReference>
<feature type="domain" description="Histidine kinase" evidence="12">
    <location>
        <begin position="618"/>
        <end position="841"/>
    </location>
</feature>
<dbReference type="SMART" id="SM00448">
    <property type="entry name" value="REC"/>
    <property type="match status" value="1"/>
</dbReference>
<comment type="caution">
    <text evidence="15">The sequence shown here is derived from an EMBL/GenBank/DDBJ whole genome shotgun (WGS) entry which is preliminary data.</text>
</comment>
<evidence type="ECO:0000256" key="4">
    <source>
        <dbReference type="ARBA" id="ARBA00022475"/>
    </source>
</evidence>
<feature type="transmembrane region" description="Helical" evidence="11">
    <location>
        <begin position="20"/>
        <end position="42"/>
    </location>
</feature>
<dbReference type="Gene3D" id="3.30.450.20">
    <property type="entry name" value="PAS domain"/>
    <property type="match status" value="3"/>
</dbReference>
<dbReference type="InterPro" id="IPR011006">
    <property type="entry name" value="CheY-like_superfamily"/>
</dbReference>
<feature type="domain" description="PAS" evidence="14">
    <location>
        <begin position="489"/>
        <end position="559"/>
    </location>
</feature>
<evidence type="ECO:0000256" key="6">
    <source>
        <dbReference type="ARBA" id="ARBA00022692"/>
    </source>
</evidence>
<dbReference type="InterPro" id="IPR035965">
    <property type="entry name" value="PAS-like_dom_sf"/>
</dbReference>
<evidence type="ECO:0000259" key="12">
    <source>
        <dbReference type="PROSITE" id="PS50109"/>
    </source>
</evidence>
<evidence type="ECO:0000256" key="5">
    <source>
        <dbReference type="ARBA" id="ARBA00022553"/>
    </source>
</evidence>
<evidence type="ECO:0000256" key="9">
    <source>
        <dbReference type="PROSITE-ProRule" id="PRU00169"/>
    </source>
</evidence>
<dbReference type="Gene3D" id="3.40.50.2300">
    <property type="match status" value="1"/>
</dbReference>
<dbReference type="InterPro" id="IPR003594">
    <property type="entry name" value="HATPase_dom"/>
</dbReference>
<dbReference type="CDD" id="cd12914">
    <property type="entry name" value="PDC1_DGC_like"/>
    <property type="match status" value="1"/>
</dbReference>
<protein>
    <recommendedName>
        <fullName evidence="3">histidine kinase</fullName>
        <ecNumber evidence="3">2.7.13.3</ecNumber>
    </recommendedName>
</protein>
<dbReference type="Pfam" id="PF02518">
    <property type="entry name" value="HATPase_c"/>
    <property type="match status" value="1"/>
</dbReference>
<dbReference type="Gene3D" id="1.10.287.130">
    <property type="match status" value="1"/>
</dbReference>
<evidence type="ECO:0000313" key="15">
    <source>
        <dbReference type="EMBL" id="MBB5273862.1"/>
    </source>
</evidence>
<dbReference type="AlphaFoldDB" id="A0A7W8HL46"/>
<dbReference type="InterPro" id="IPR033479">
    <property type="entry name" value="dCache_1"/>
</dbReference>
<evidence type="ECO:0000259" key="14">
    <source>
        <dbReference type="PROSITE" id="PS50112"/>
    </source>
</evidence>
<dbReference type="CDD" id="cd00130">
    <property type="entry name" value="PAS"/>
    <property type="match status" value="1"/>
</dbReference>
<dbReference type="InterPro" id="IPR036097">
    <property type="entry name" value="HisK_dim/P_sf"/>
</dbReference>
<keyword evidence="6 11" id="KW-0812">Transmembrane</keyword>
<dbReference type="CDD" id="cd00082">
    <property type="entry name" value="HisKA"/>
    <property type="match status" value="1"/>
</dbReference>
<evidence type="ECO:0000256" key="1">
    <source>
        <dbReference type="ARBA" id="ARBA00000085"/>
    </source>
</evidence>
<keyword evidence="15" id="KW-0808">Transferase</keyword>
<organism evidence="15 16">
    <name type="scientific">Quisquiliibacterium transsilvanicum</name>
    <dbReference type="NCBI Taxonomy" id="1549638"/>
    <lineage>
        <taxon>Bacteria</taxon>
        <taxon>Pseudomonadati</taxon>
        <taxon>Pseudomonadota</taxon>
        <taxon>Betaproteobacteria</taxon>
        <taxon>Burkholderiales</taxon>
        <taxon>Burkholderiaceae</taxon>
        <taxon>Quisquiliibacterium</taxon>
    </lineage>
</organism>
<dbReference type="Pfam" id="PF08448">
    <property type="entry name" value="PAS_4"/>
    <property type="match status" value="1"/>
</dbReference>
<evidence type="ECO:0000256" key="10">
    <source>
        <dbReference type="SAM" id="MobiDB-lite"/>
    </source>
</evidence>
<keyword evidence="16" id="KW-1185">Reference proteome</keyword>
<dbReference type="SMART" id="SM00388">
    <property type="entry name" value="HisKA"/>
    <property type="match status" value="1"/>
</dbReference>
<keyword evidence="5 9" id="KW-0597">Phosphoprotein</keyword>
<accession>A0A7W8HL46</accession>
<dbReference type="Gene3D" id="3.30.450.40">
    <property type="match status" value="1"/>
</dbReference>
<dbReference type="InterPro" id="IPR005467">
    <property type="entry name" value="His_kinase_dom"/>
</dbReference>
<dbReference type="PANTHER" id="PTHR43065:SF49">
    <property type="entry name" value="HISTIDINE KINASE"/>
    <property type="match status" value="1"/>
</dbReference>
<evidence type="ECO:0000256" key="11">
    <source>
        <dbReference type="SAM" id="Phobius"/>
    </source>
</evidence>
<proteinExistence type="predicted"/>
<keyword evidence="4" id="KW-1003">Cell membrane</keyword>
<dbReference type="SMART" id="SM00387">
    <property type="entry name" value="HATPase_c"/>
    <property type="match status" value="1"/>
</dbReference>
<dbReference type="Gene3D" id="3.30.565.10">
    <property type="entry name" value="Histidine kinase-like ATPase, C-terminal domain"/>
    <property type="match status" value="1"/>
</dbReference>
<dbReference type="InterPro" id="IPR029016">
    <property type="entry name" value="GAF-like_dom_sf"/>
</dbReference>
<dbReference type="Pfam" id="PF00512">
    <property type="entry name" value="HisKA"/>
    <property type="match status" value="1"/>
</dbReference>
<evidence type="ECO:0000313" key="16">
    <source>
        <dbReference type="Proteomes" id="UP000532440"/>
    </source>
</evidence>
<dbReference type="InterPro" id="IPR036890">
    <property type="entry name" value="HATPase_C_sf"/>
</dbReference>
<dbReference type="PANTHER" id="PTHR43065">
    <property type="entry name" value="SENSOR HISTIDINE KINASE"/>
    <property type="match status" value="1"/>
</dbReference>
<evidence type="ECO:0000256" key="7">
    <source>
        <dbReference type="ARBA" id="ARBA00022989"/>
    </source>
</evidence>
<dbReference type="SUPFAM" id="SSF47384">
    <property type="entry name" value="Homodimeric domain of signal transducing histidine kinase"/>
    <property type="match status" value="1"/>
</dbReference>
<comment type="subcellular location">
    <subcellularLocation>
        <location evidence="2">Cell membrane</location>
        <topology evidence="2">Multi-pass membrane protein</topology>
    </subcellularLocation>
</comment>
<dbReference type="SUPFAM" id="SSF55781">
    <property type="entry name" value="GAF domain-like"/>
    <property type="match status" value="1"/>
</dbReference>
<keyword evidence="8 11" id="KW-0472">Membrane</keyword>
<feature type="region of interest" description="Disordered" evidence="10">
    <location>
        <begin position="841"/>
        <end position="861"/>
    </location>
</feature>
<feature type="region of interest" description="Disordered" evidence="10">
    <location>
        <begin position="382"/>
        <end position="415"/>
    </location>
</feature>
<dbReference type="PROSITE" id="PS50110">
    <property type="entry name" value="RESPONSE_REGULATORY"/>
    <property type="match status" value="1"/>
</dbReference>
<name>A0A7W8HL46_9BURK</name>
<dbReference type="GO" id="GO:0005886">
    <property type="term" value="C:plasma membrane"/>
    <property type="evidence" value="ECO:0007669"/>
    <property type="project" value="UniProtKB-SubCell"/>
</dbReference>
<keyword evidence="7 11" id="KW-1133">Transmembrane helix</keyword>